<keyword evidence="1" id="KW-0597">Phosphoprotein</keyword>
<name>A0A9D5HVJ2_9CRYT</name>
<dbReference type="PROSITE" id="PS50800">
    <property type="entry name" value="SAP"/>
    <property type="match status" value="1"/>
</dbReference>
<dbReference type="PANTHER" id="PTHR46551:SF1">
    <property type="entry name" value="SAP DOMAIN-CONTAINING RIBONUCLEOPROTEIN"/>
    <property type="match status" value="1"/>
</dbReference>
<comment type="caution">
    <text evidence="5">The sequence shown here is derived from an EMBL/GenBank/DDBJ whole genome shotgun (WGS) entry which is preliminary data.</text>
</comment>
<comment type="similarity">
    <text evidence="2">Belongs to the SAP domain-containing ribonucleoprotein family.</text>
</comment>
<reference evidence="5" key="1">
    <citation type="submission" date="2022-10" db="EMBL/GenBank/DDBJ databases">
        <title>Adaptive evolution leads to modifications in subtelomeric GC content in a zoonotic Cryptosporidium species.</title>
        <authorList>
            <person name="Li J."/>
            <person name="Feng Y."/>
            <person name="Xiao L."/>
        </authorList>
    </citation>
    <scope>NUCLEOTIDE SEQUENCE</scope>
    <source>
        <strain evidence="5">33844</strain>
    </source>
</reference>
<feature type="domain" description="SAP" evidence="4">
    <location>
        <begin position="3"/>
        <end position="37"/>
    </location>
</feature>
<dbReference type="InterPro" id="IPR003034">
    <property type="entry name" value="SAP_dom"/>
</dbReference>
<dbReference type="PANTHER" id="PTHR46551">
    <property type="entry name" value="SAP DOMAIN-CONTAINING RIBONUCLEOPROTEIN"/>
    <property type="match status" value="1"/>
</dbReference>
<dbReference type="Gene3D" id="1.10.720.30">
    <property type="entry name" value="SAP domain"/>
    <property type="match status" value="1"/>
</dbReference>
<dbReference type="Proteomes" id="UP001067231">
    <property type="component" value="Unassembled WGS sequence"/>
</dbReference>
<evidence type="ECO:0000313" key="5">
    <source>
        <dbReference type="EMBL" id="KAJ1611570.1"/>
    </source>
</evidence>
<dbReference type="SUPFAM" id="SSF68906">
    <property type="entry name" value="SAP domain"/>
    <property type="match status" value="1"/>
</dbReference>
<sequence length="188" mass="21092">MNYSALKIDELKELLKERGLSVTGRKQQLVQALVDYDSERGQSGDSVASTDGAVSMQTEQKSEESLGDVDSEMKVEGEEQDSGEMSPKKQAKCMSDISLLSEQERIELRRRRFGICEALTDADKRAARLKRFGTASEDEKRKLRQARFAVTSEADKIKSRGVRFGVSGLNDPDLEKKIKARKLRFGLK</sequence>
<proteinExistence type="inferred from homology"/>
<protein>
    <recommendedName>
        <fullName evidence="4">SAP domain-containing protein</fullName>
    </recommendedName>
</protein>
<dbReference type="AlphaFoldDB" id="A0A9D5HVJ2"/>
<dbReference type="OrthoDB" id="445357at2759"/>
<evidence type="ECO:0000256" key="3">
    <source>
        <dbReference type="SAM" id="MobiDB-lite"/>
    </source>
</evidence>
<evidence type="ECO:0000259" key="4">
    <source>
        <dbReference type="PROSITE" id="PS50800"/>
    </source>
</evidence>
<organism evidence="5">
    <name type="scientific">Cryptosporidium canis</name>
    <dbReference type="NCBI Taxonomy" id="195482"/>
    <lineage>
        <taxon>Eukaryota</taxon>
        <taxon>Sar</taxon>
        <taxon>Alveolata</taxon>
        <taxon>Apicomplexa</taxon>
        <taxon>Conoidasida</taxon>
        <taxon>Coccidia</taxon>
        <taxon>Eucoccidiorida</taxon>
        <taxon>Eimeriorina</taxon>
        <taxon>Cryptosporidiidae</taxon>
        <taxon>Cryptosporidium</taxon>
    </lineage>
</organism>
<dbReference type="InterPro" id="IPR052240">
    <property type="entry name" value="SAP_domain_ribonucleoprotein"/>
</dbReference>
<evidence type="ECO:0000256" key="2">
    <source>
        <dbReference type="ARBA" id="ARBA00046328"/>
    </source>
</evidence>
<dbReference type="Pfam" id="PF02037">
    <property type="entry name" value="SAP"/>
    <property type="match status" value="1"/>
</dbReference>
<dbReference type="SMART" id="SM00513">
    <property type="entry name" value="SAP"/>
    <property type="match status" value="1"/>
</dbReference>
<feature type="region of interest" description="Disordered" evidence="3">
    <location>
        <begin position="36"/>
        <end position="92"/>
    </location>
</feature>
<dbReference type="GO" id="GO:0016973">
    <property type="term" value="P:poly(A)+ mRNA export from nucleus"/>
    <property type="evidence" value="ECO:0007669"/>
    <property type="project" value="TreeGrafter"/>
</dbReference>
<dbReference type="GO" id="GO:0005634">
    <property type="term" value="C:nucleus"/>
    <property type="evidence" value="ECO:0007669"/>
    <property type="project" value="TreeGrafter"/>
</dbReference>
<accession>A0A9D5HVJ2</accession>
<dbReference type="EMBL" id="JAPCXC010000014">
    <property type="protein sequence ID" value="KAJ1611570.1"/>
    <property type="molecule type" value="Genomic_DNA"/>
</dbReference>
<gene>
    <name evidence="5" type="ORF">OJ253_834</name>
</gene>
<evidence type="ECO:0000256" key="1">
    <source>
        <dbReference type="ARBA" id="ARBA00022553"/>
    </source>
</evidence>
<dbReference type="InterPro" id="IPR036361">
    <property type="entry name" value="SAP_dom_sf"/>
</dbReference>